<proteinExistence type="predicted"/>
<comment type="caution">
    <text evidence="3">The sequence shown here is derived from an EMBL/GenBank/DDBJ whole genome shotgun (WGS) entry which is preliminary data.</text>
</comment>
<dbReference type="Proteomes" id="UP000770015">
    <property type="component" value="Unassembled WGS sequence"/>
</dbReference>
<accession>A0A9P9A545</accession>
<dbReference type="AlphaFoldDB" id="A0A9P9A545"/>
<evidence type="ECO:0000313" key="4">
    <source>
        <dbReference type="Proteomes" id="UP000770015"/>
    </source>
</evidence>
<feature type="coiled-coil region" evidence="1">
    <location>
        <begin position="355"/>
        <end position="382"/>
    </location>
</feature>
<protein>
    <recommendedName>
        <fullName evidence="5">Protein kinase domain-containing protein</fullName>
    </recommendedName>
</protein>
<sequence length="385" mass="43521">MAALSKEAKFLYEPGNILHLRSHLPPEPFGNIYYAAPLNRDPLYQSPEVISRSTVRELVFSKDMRERGDSSRVAPSAQTYFNPNVLGDKAAIQIIKLLSAARKKGPQVAVCDVRELPDEYWQSMGWNEGEFPSKVVAKIFDPLYFPSGTTASGGETRLDVISFTDKLYAHEAASYIEIHGRRGEYPVVDESTPKFYGTFTTTHKDANSTKTRQVRIVLLEYIEGTPLSDLCVVQHPPEDSSFLIPTEKVGTMKERLDVFARMLHCLVALEKIGVSRRTHSSRDILLRYVIHGFEMFGGWFPREWLDYEEPYLLHDAETDSDSGGEGDPDDETEGAGPSFNKWANKTFVSDVFIHADEADILAEEYELEKEQMDRRATQHVEELGS</sequence>
<evidence type="ECO:0000256" key="1">
    <source>
        <dbReference type="SAM" id="Coils"/>
    </source>
</evidence>
<organism evidence="3 4">
    <name type="scientific">Plectosphaerella plurivora</name>
    <dbReference type="NCBI Taxonomy" id="936078"/>
    <lineage>
        <taxon>Eukaryota</taxon>
        <taxon>Fungi</taxon>
        <taxon>Dikarya</taxon>
        <taxon>Ascomycota</taxon>
        <taxon>Pezizomycotina</taxon>
        <taxon>Sordariomycetes</taxon>
        <taxon>Hypocreomycetidae</taxon>
        <taxon>Glomerellales</taxon>
        <taxon>Plectosphaerellaceae</taxon>
        <taxon>Plectosphaerella</taxon>
    </lineage>
</organism>
<name>A0A9P9A545_9PEZI</name>
<evidence type="ECO:0000256" key="2">
    <source>
        <dbReference type="SAM" id="MobiDB-lite"/>
    </source>
</evidence>
<reference evidence="3" key="1">
    <citation type="journal article" date="2021" name="Nat. Commun.">
        <title>Genetic determinants of endophytism in the Arabidopsis root mycobiome.</title>
        <authorList>
            <person name="Mesny F."/>
            <person name="Miyauchi S."/>
            <person name="Thiergart T."/>
            <person name="Pickel B."/>
            <person name="Atanasova L."/>
            <person name="Karlsson M."/>
            <person name="Huettel B."/>
            <person name="Barry K.W."/>
            <person name="Haridas S."/>
            <person name="Chen C."/>
            <person name="Bauer D."/>
            <person name="Andreopoulos W."/>
            <person name="Pangilinan J."/>
            <person name="LaButti K."/>
            <person name="Riley R."/>
            <person name="Lipzen A."/>
            <person name="Clum A."/>
            <person name="Drula E."/>
            <person name="Henrissat B."/>
            <person name="Kohler A."/>
            <person name="Grigoriev I.V."/>
            <person name="Martin F.M."/>
            <person name="Hacquard S."/>
        </authorList>
    </citation>
    <scope>NUCLEOTIDE SEQUENCE</scope>
    <source>
        <strain evidence="3">MPI-SDFR-AT-0117</strain>
    </source>
</reference>
<feature type="compositionally biased region" description="Acidic residues" evidence="2">
    <location>
        <begin position="318"/>
        <end position="333"/>
    </location>
</feature>
<keyword evidence="1" id="KW-0175">Coiled coil</keyword>
<feature type="region of interest" description="Disordered" evidence="2">
    <location>
        <begin position="315"/>
        <end position="341"/>
    </location>
</feature>
<dbReference type="EMBL" id="JAGSXJ010000026">
    <property type="protein sequence ID" value="KAH6673914.1"/>
    <property type="molecule type" value="Genomic_DNA"/>
</dbReference>
<keyword evidence="4" id="KW-1185">Reference proteome</keyword>
<gene>
    <name evidence="3" type="ORF">F5X68DRAFT_246648</name>
</gene>
<evidence type="ECO:0008006" key="5">
    <source>
        <dbReference type="Google" id="ProtNLM"/>
    </source>
</evidence>
<evidence type="ECO:0000313" key="3">
    <source>
        <dbReference type="EMBL" id="KAH6673914.1"/>
    </source>
</evidence>
<dbReference type="OrthoDB" id="4267316at2759"/>